<feature type="non-terminal residue" evidence="4">
    <location>
        <position position="122"/>
    </location>
</feature>
<dbReference type="RefSeq" id="XP_006822077.1">
    <property type="nucleotide sequence ID" value="XM_006822014.1"/>
</dbReference>
<name>A0ABM0MPY6_SACKO</name>
<reference evidence="4" key="1">
    <citation type="submission" date="2025-08" db="UniProtKB">
        <authorList>
            <consortium name="RefSeq"/>
        </authorList>
    </citation>
    <scope>IDENTIFICATION</scope>
    <source>
        <tissue evidence="4">Testes</tissue>
    </source>
</reference>
<sequence length="122" mass="14374">MKQKLEFMSREESRAKADAEECKKSIEKEKLHQREKIQELKQEILKLNSQLHEAQNTGRSECSVLRNELIKKDGEITQLKLDLEENRIKLQHSMRRAVEVSGLRSQVQQFRDQAMDAEKIAR</sequence>
<accession>A0ABM0MPY6</accession>
<evidence type="ECO:0000313" key="4">
    <source>
        <dbReference type="RefSeq" id="XP_006822077.1"/>
    </source>
</evidence>
<keyword evidence="3" id="KW-1185">Reference proteome</keyword>
<feature type="coiled-coil region" evidence="1">
    <location>
        <begin position="23"/>
        <end position="57"/>
    </location>
</feature>
<feature type="region of interest" description="Disordered" evidence="2">
    <location>
        <begin position="1"/>
        <end position="20"/>
    </location>
</feature>
<protein>
    <submittedName>
        <fullName evidence="4">Uncharacterized protein LOC102802402</fullName>
    </submittedName>
</protein>
<evidence type="ECO:0000256" key="1">
    <source>
        <dbReference type="SAM" id="Coils"/>
    </source>
</evidence>
<evidence type="ECO:0000313" key="3">
    <source>
        <dbReference type="Proteomes" id="UP000694865"/>
    </source>
</evidence>
<organism evidence="3 4">
    <name type="scientific">Saccoglossus kowalevskii</name>
    <name type="common">Acorn worm</name>
    <dbReference type="NCBI Taxonomy" id="10224"/>
    <lineage>
        <taxon>Eukaryota</taxon>
        <taxon>Metazoa</taxon>
        <taxon>Hemichordata</taxon>
        <taxon>Enteropneusta</taxon>
        <taxon>Harrimaniidae</taxon>
        <taxon>Saccoglossus</taxon>
    </lineage>
</organism>
<keyword evidence="1" id="KW-0175">Coiled coil</keyword>
<dbReference type="Proteomes" id="UP000694865">
    <property type="component" value="Unplaced"/>
</dbReference>
<evidence type="ECO:0000256" key="2">
    <source>
        <dbReference type="SAM" id="MobiDB-lite"/>
    </source>
</evidence>
<gene>
    <name evidence="4" type="primary">LOC102802402</name>
</gene>
<proteinExistence type="predicted"/>
<dbReference type="GeneID" id="102802402"/>